<feature type="compositionally biased region" description="Low complexity" evidence="1">
    <location>
        <begin position="336"/>
        <end position="351"/>
    </location>
</feature>
<dbReference type="Pfam" id="PF04139">
    <property type="entry name" value="Rad9"/>
    <property type="match status" value="1"/>
</dbReference>
<feature type="compositionally biased region" description="Polar residues" evidence="1">
    <location>
        <begin position="324"/>
        <end position="333"/>
    </location>
</feature>
<dbReference type="STRING" id="106004.A0A1Y2FVG9"/>
<dbReference type="PANTHER" id="PTHR15237">
    <property type="entry name" value="DNA REPAIR PROTEIN RAD9"/>
    <property type="match status" value="1"/>
</dbReference>
<dbReference type="OrthoDB" id="60092at2759"/>
<dbReference type="InterPro" id="IPR007268">
    <property type="entry name" value="Rad9/Ddc1"/>
</dbReference>
<dbReference type="GO" id="GO:0031573">
    <property type="term" value="P:mitotic intra-S DNA damage checkpoint signaling"/>
    <property type="evidence" value="ECO:0007669"/>
    <property type="project" value="TreeGrafter"/>
</dbReference>
<dbReference type="GO" id="GO:0071479">
    <property type="term" value="P:cellular response to ionizing radiation"/>
    <property type="evidence" value="ECO:0007669"/>
    <property type="project" value="TreeGrafter"/>
</dbReference>
<evidence type="ECO:0000256" key="1">
    <source>
        <dbReference type="SAM" id="MobiDB-lite"/>
    </source>
</evidence>
<gene>
    <name evidence="2" type="ORF">BCR35DRAFT_351174</name>
</gene>
<feature type="compositionally biased region" description="Acidic residues" evidence="1">
    <location>
        <begin position="398"/>
        <end position="418"/>
    </location>
</feature>
<dbReference type="FunCoup" id="A0A1Y2FVG9">
    <property type="interactions" value="326"/>
</dbReference>
<sequence>MELVIPAGTPLKNFTRSLACLTKFGQDLDFSCSRTQLKLSSVNPSRSAFALIDFKPAFFSRYDVDPPKDGRGVISFCVTAKALLSPLRPRSANTIESVTISLEDGGAAHGDESGGADTGECRLVVRLYCQHGVVKTHRLTYGNSSSLYAKANRTTCSSFWIASSRVLKDWIDHFHLRTSGGASGGGTDEISFYHGEASCRLKSFGGDINPGDALSSRPVGTELTIDIEDFDKYDVEGSPVITFALKEFKAIITLSDSLVSTLDVAFTTGGSPLIIQTEGEDFIADFVIATTDFDPGDGTPSGGARVKKEGSEQASGVLGRRGSSLAQQKSGTGAESMMRGGSGSTATGSRAPRSETGSNANAQAGPSRPRQQPQQQQQRPNQPLFNPPSPSQNRPQPDEDEEDDEFGDAALDDFDEGAFAEIDRMSQMVPQGAGGGSQVQRPPRGETLVPDTSVVGEASGEGLVSRAASLGLGPTQGGEGTLEENELEGRRKKAKWNLFD</sequence>
<dbReference type="GO" id="GO:0030896">
    <property type="term" value="C:checkpoint clamp complex"/>
    <property type="evidence" value="ECO:0007669"/>
    <property type="project" value="InterPro"/>
</dbReference>
<accession>A0A1Y2FVG9</accession>
<dbReference type="Proteomes" id="UP000193467">
    <property type="component" value="Unassembled WGS sequence"/>
</dbReference>
<protein>
    <submittedName>
        <fullName evidence="2">Rad9-domain-containing protein</fullName>
    </submittedName>
</protein>
<dbReference type="InParanoid" id="A0A1Y2FVG9"/>
<dbReference type="SUPFAM" id="SSF55979">
    <property type="entry name" value="DNA clamp"/>
    <property type="match status" value="1"/>
</dbReference>
<feature type="compositionally biased region" description="Basic residues" evidence="1">
    <location>
        <begin position="490"/>
        <end position="500"/>
    </location>
</feature>
<organism evidence="2 3">
    <name type="scientific">Leucosporidium creatinivorum</name>
    <dbReference type="NCBI Taxonomy" id="106004"/>
    <lineage>
        <taxon>Eukaryota</taxon>
        <taxon>Fungi</taxon>
        <taxon>Dikarya</taxon>
        <taxon>Basidiomycota</taxon>
        <taxon>Pucciniomycotina</taxon>
        <taxon>Microbotryomycetes</taxon>
        <taxon>Leucosporidiales</taxon>
        <taxon>Leucosporidium</taxon>
    </lineage>
</organism>
<feature type="compositionally biased region" description="Low complexity" evidence="1">
    <location>
        <begin position="368"/>
        <end position="383"/>
    </location>
</feature>
<evidence type="ECO:0000313" key="2">
    <source>
        <dbReference type="EMBL" id="ORY88023.1"/>
    </source>
</evidence>
<dbReference type="EMBL" id="MCGR01000012">
    <property type="protein sequence ID" value="ORY88023.1"/>
    <property type="molecule type" value="Genomic_DNA"/>
</dbReference>
<dbReference type="GO" id="GO:0000076">
    <property type="term" value="P:DNA replication checkpoint signaling"/>
    <property type="evidence" value="ECO:0007669"/>
    <property type="project" value="TreeGrafter"/>
</dbReference>
<keyword evidence="3" id="KW-1185">Reference proteome</keyword>
<dbReference type="PANTHER" id="PTHR15237:SF0">
    <property type="entry name" value="CELL CYCLE CHECKPOINT CONTROL PROTEIN"/>
    <property type="match status" value="1"/>
</dbReference>
<dbReference type="AlphaFoldDB" id="A0A1Y2FVG9"/>
<proteinExistence type="predicted"/>
<dbReference type="Gene3D" id="3.70.10.10">
    <property type="match status" value="1"/>
</dbReference>
<comment type="caution">
    <text evidence="2">The sequence shown here is derived from an EMBL/GenBank/DDBJ whole genome shotgun (WGS) entry which is preliminary data.</text>
</comment>
<reference evidence="2 3" key="1">
    <citation type="submission" date="2016-07" db="EMBL/GenBank/DDBJ databases">
        <title>Pervasive Adenine N6-methylation of Active Genes in Fungi.</title>
        <authorList>
            <consortium name="DOE Joint Genome Institute"/>
            <person name="Mondo S.J."/>
            <person name="Dannebaum R.O."/>
            <person name="Kuo R.C."/>
            <person name="Labutti K."/>
            <person name="Haridas S."/>
            <person name="Kuo A."/>
            <person name="Salamov A."/>
            <person name="Ahrendt S.R."/>
            <person name="Lipzen A."/>
            <person name="Sullivan W."/>
            <person name="Andreopoulos W.B."/>
            <person name="Clum A."/>
            <person name="Lindquist E."/>
            <person name="Daum C."/>
            <person name="Ramamoorthy G.K."/>
            <person name="Gryganskyi A."/>
            <person name="Culley D."/>
            <person name="Magnuson J.K."/>
            <person name="James T.Y."/>
            <person name="O'Malley M.A."/>
            <person name="Stajich J.E."/>
            <person name="Spatafora J.W."/>
            <person name="Visel A."/>
            <person name="Grigoriev I.V."/>
        </authorList>
    </citation>
    <scope>NUCLEOTIDE SEQUENCE [LARGE SCALE GENOMIC DNA]</scope>
    <source>
        <strain evidence="2 3">62-1032</strain>
    </source>
</reference>
<evidence type="ECO:0000313" key="3">
    <source>
        <dbReference type="Proteomes" id="UP000193467"/>
    </source>
</evidence>
<feature type="region of interest" description="Disordered" evidence="1">
    <location>
        <begin position="468"/>
        <end position="500"/>
    </location>
</feature>
<name>A0A1Y2FVG9_9BASI</name>
<dbReference type="InterPro" id="IPR046938">
    <property type="entry name" value="DNA_clamp_sf"/>
</dbReference>
<feature type="region of interest" description="Disordered" evidence="1">
    <location>
        <begin position="293"/>
        <end position="452"/>
    </location>
</feature>
<dbReference type="GO" id="GO:0006281">
    <property type="term" value="P:DNA repair"/>
    <property type="evidence" value="ECO:0007669"/>
    <property type="project" value="TreeGrafter"/>
</dbReference>
<feature type="compositionally biased region" description="Polar residues" evidence="1">
    <location>
        <begin position="355"/>
        <end position="364"/>
    </location>
</feature>